<gene>
    <name evidence="3" type="ORF">EP51_45680</name>
</gene>
<dbReference type="Proteomes" id="UP000028488">
    <property type="component" value="Plasmid pPDG3"/>
</dbReference>
<protein>
    <submittedName>
        <fullName evidence="3">Membrane protein</fullName>
    </submittedName>
</protein>
<keyword evidence="3" id="KW-0614">Plasmid</keyword>
<dbReference type="Pfam" id="PF09851">
    <property type="entry name" value="SHOCT"/>
    <property type="match status" value="1"/>
</dbReference>
<keyword evidence="1" id="KW-1133">Transmembrane helix</keyword>
<name>A0A076F6L3_RHOOP</name>
<dbReference type="InterPro" id="IPR018649">
    <property type="entry name" value="SHOCT"/>
</dbReference>
<keyword evidence="1" id="KW-0812">Transmembrane</keyword>
<dbReference type="EMBL" id="CP008950">
    <property type="protein sequence ID" value="AII11314.1"/>
    <property type="molecule type" value="Genomic_DNA"/>
</dbReference>
<reference evidence="3 4" key="1">
    <citation type="submission" date="2014-07" db="EMBL/GenBank/DDBJ databases">
        <title>Genome Sequence of Rhodococcus opacus Strain R7, a Biodegrader of Mono- and Polycyclic Aromatic Hydrocarbons.</title>
        <authorList>
            <person name="Di Gennaro P."/>
            <person name="Zampolli J."/>
            <person name="Presti I."/>
            <person name="Cappelletti M."/>
            <person name="D'Ursi P."/>
            <person name="Orro A."/>
            <person name="Mezzelani A."/>
            <person name="Milanesi L."/>
        </authorList>
    </citation>
    <scope>NUCLEOTIDE SEQUENCE [LARGE SCALE GENOMIC DNA]</scope>
    <source>
        <strain evidence="3 4">R7</strain>
        <plasmid evidence="3">pPDG3</plasmid>
    </source>
</reference>
<dbReference type="AlphaFoldDB" id="A0A076F6L3"/>
<evidence type="ECO:0000313" key="3">
    <source>
        <dbReference type="EMBL" id="AII11314.1"/>
    </source>
</evidence>
<evidence type="ECO:0000313" key="4">
    <source>
        <dbReference type="Proteomes" id="UP000028488"/>
    </source>
</evidence>
<dbReference type="RefSeq" id="WP_128644076.1">
    <property type="nucleotide sequence ID" value="NZ_CP008950.1"/>
</dbReference>
<feature type="transmembrane region" description="Helical" evidence="1">
    <location>
        <begin position="12"/>
        <end position="39"/>
    </location>
</feature>
<proteinExistence type="predicted"/>
<evidence type="ECO:0000256" key="1">
    <source>
        <dbReference type="SAM" id="Phobius"/>
    </source>
</evidence>
<evidence type="ECO:0000259" key="2">
    <source>
        <dbReference type="Pfam" id="PF09851"/>
    </source>
</evidence>
<organism evidence="3 4">
    <name type="scientific">Rhodococcus opacus</name>
    <name type="common">Nocardia opaca</name>
    <dbReference type="NCBI Taxonomy" id="37919"/>
    <lineage>
        <taxon>Bacteria</taxon>
        <taxon>Bacillati</taxon>
        <taxon>Actinomycetota</taxon>
        <taxon>Actinomycetes</taxon>
        <taxon>Mycobacteriales</taxon>
        <taxon>Nocardiaceae</taxon>
        <taxon>Rhodococcus</taxon>
    </lineage>
</organism>
<keyword evidence="1" id="KW-0472">Membrane</keyword>
<geneLocation type="plasmid" evidence="3 4">
    <name>pPDG3</name>
</geneLocation>
<accession>A0A076F6L3</accession>
<feature type="domain" description="SHOCT" evidence="2">
    <location>
        <begin position="56"/>
        <end position="81"/>
    </location>
</feature>
<sequence>MMWWNGGMGYGMGWGGWVLMAVVMVAFWGLVVAGVLALFRSMRTDRTAPFDSDARAREILDERFARGEIDAEEYRLRRDELRARQ</sequence>